<sequence length="571" mass="62201">MLICGLKLTHDGAVALLDGNRLVFSVEVEKLDNGLRYSEVADLSVVPRLLADFGYQVSDVDEWVIDGWDGAVKGHTALADHGTPVALDLAPYRENDEITDLLQVGHRAQFPLNGERLDYTSYVHATGHLASAYASSPFAGQGRSAFVLVWDGGMFPRLYFVDPERGIENGGPVFPLIGHAYATAAHHFGPFRRTDDSRTVDDLSVAGKLMAYIALGKVLPDIVQTFKESFEECFEGPGPRAAEYRAQIGGWGSNAEPSLSHVHDFYRDVSVRLDGKGYSDEDVLASLHQFLEDLLVDRVAAKVREWKGEGPWNLCFVGGCALNIKWNSALRAHPSFASVWVPPFPNDSGSAIGAATARLMATAGIQGIDWHPRRGPAVVASEPLPGWTAAPCGPEELARLLHETGRPVVVVNGRAELGPRALGGRSILAAAVDPAMKDLLNEVKGRESYRPVAPICLTEEAPEIFDPGTPDPHMLFDHMVRASWTDRIPAVLHLDGTARLQTVSREDDPALETVLREYHRLSGIPVLCNTSANHNGRGFFPDVASVMAWGRIGQVWSENVLYTQQDSAPRN</sequence>
<dbReference type="PANTHER" id="PTHR34847">
    <property type="entry name" value="NODULATION PROTEIN U"/>
    <property type="match status" value="1"/>
</dbReference>
<dbReference type="Pfam" id="PF02543">
    <property type="entry name" value="Carbam_trans_N"/>
    <property type="match status" value="1"/>
</dbReference>
<dbReference type="RefSeq" id="WP_053926424.1">
    <property type="nucleotide sequence ID" value="NZ_LGKG01000158.1"/>
</dbReference>
<keyword evidence="5" id="KW-1185">Reference proteome</keyword>
<dbReference type="EMBL" id="LGKG01000158">
    <property type="protein sequence ID" value="KPC60640.1"/>
    <property type="molecule type" value="Genomic_DNA"/>
</dbReference>
<name>A0A0N0GXF2_9ACTN</name>
<feature type="domain" description="Carbamoyltransferase" evidence="2">
    <location>
        <begin position="3"/>
        <end position="355"/>
    </location>
</feature>
<dbReference type="PANTHER" id="PTHR34847:SF1">
    <property type="entry name" value="NODULATION PROTEIN U"/>
    <property type="match status" value="1"/>
</dbReference>
<accession>A0A0N0GXF2</accession>
<organism evidence="4 5">
    <name type="scientific">Streptomyces chattanoogensis</name>
    <dbReference type="NCBI Taxonomy" id="66876"/>
    <lineage>
        <taxon>Bacteria</taxon>
        <taxon>Bacillati</taxon>
        <taxon>Actinomycetota</taxon>
        <taxon>Actinomycetes</taxon>
        <taxon>Kitasatosporales</taxon>
        <taxon>Streptomycetaceae</taxon>
        <taxon>Streptomyces</taxon>
    </lineage>
</organism>
<dbReference type="Proteomes" id="UP000037982">
    <property type="component" value="Unassembled WGS sequence"/>
</dbReference>
<dbReference type="InterPro" id="IPR051338">
    <property type="entry name" value="NodU/CmcH_Carbamoyltrnsfr"/>
</dbReference>
<dbReference type="GO" id="GO:0003824">
    <property type="term" value="F:catalytic activity"/>
    <property type="evidence" value="ECO:0007669"/>
    <property type="project" value="InterPro"/>
</dbReference>
<evidence type="ECO:0000259" key="3">
    <source>
        <dbReference type="Pfam" id="PF16861"/>
    </source>
</evidence>
<comment type="caution">
    <text evidence="4">The sequence shown here is derived from an EMBL/GenBank/DDBJ whole genome shotgun (WGS) entry which is preliminary data.</text>
</comment>
<dbReference type="PATRIC" id="fig|66876.3.peg.6224"/>
<dbReference type="Pfam" id="PF16861">
    <property type="entry name" value="Carbam_trans_C"/>
    <property type="match status" value="1"/>
</dbReference>
<dbReference type="Gene3D" id="3.90.870.20">
    <property type="entry name" value="Carbamoyltransferase, C-terminal domain"/>
    <property type="match status" value="1"/>
</dbReference>
<dbReference type="Gene3D" id="3.30.420.40">
    <property type="match status" value="1"/>
</dbReference>
<dbReference type="InterPro" id="IPR031730">
    <property type="entry name" value="Carbam_trans_C"/>
</dbReference>
<comment type="similarity">
    <text evidence="1">Belongs to the NodU/CmcH family.</text>
</comment>
<dbReference type="AlphaFoldDB" id="A0A0N0GXF2"/>
<protein>
    <submittedName>
        <fullName evidence="4">Nodulation protein U</fullName>
    </submittedName>
</protein>
<proteinExistence type="inferred from homology"/>
<evidence type="ECO:0000313" key="4">
    <source>
        <dbReference type="EMBL" id="KPC60640.1"/>
    </source>
</evidence>
<gene>
    <name evidence="4" type="ORF">ADL29_28400</name>
</gene>
<evidence type="ECO:0000256" key="1">
    <source>
        <dbReference type="ARBA" id="ARBA00006129"/>
    </source>
</evidence>
<evidence type="ECO:0000259" key="2">
    <source>
        <dbReference type="Pfam" id="PF02543"/>
    </source>
</evidence>
<dbReference type="InterPro" id="IPR003696">
    <property type="entry name" value="Carbtransf_dom"/>
</dbReference>
<feature type="domain" description="Carbamoyltransferase C-terminal" evidence="3">
    <location>
        <begin position="404"/>
        <end position="540"/>
    </location>
</feature>
<evidence type="ECO:0000313" key="5">
    <source>
        <dbReference type="Proteomes" id="UP000037982"/>
    </source>
</evidence>
<reference evidence="5" key="1">
    <citation type="submission" date="2015-07" db="EMBL/GenBank/DDBJ databases">
        <authorList>
            <person name="Ju K.-S."/>
            <person name="Doroghazi J.R."/>
            <person name="Metcalf W.W."/>
        </authorList>
    </citation>
    <scope>NUCLEOTIDE SEQUENCE [LARGE SCALE GENOMIC DNA]</scope>
    <source>
        <strain evidence="5">NRRL ISP-5002</strain>
    </source>
</reference>
<dbReference type="InterPro" id="IPR038152">
    <property type="entry name" value="Carbam_trans_C_sf"/>
</dbReference>